<name>A0AA36DU04_CYLNA</name>
<dbReference type="GO" id="GO:0005576">
    <property type="term" value="C:extracellular region"/>
    <property type="evidence" value="ECO:0007669"/>
    <property type="project" value="InterPro"/>
</dbReference>
<reference evidence="3" key="1">
    <citation type="submission" date="2023-07" db="EMBL/GenBank/DDBJ databases">
        <authorList>
            <consortium name="CYATHOMIX"/>
        </authorList>
    </citation>
    <scope>NUCLEOTIDE SEQUENCE</scope>
    <source>
        <strain evidence="3">N/A</strain>
    </source>
</reference>
<dbReference type="InterPro" id="IPR035940">
    <property type="entry name" value="CAP_sf"/>
</dbReference>
<accession>A0AA36DU04</accession>
<dbReference type="SUPFAM" id="SSF55797">
    <property type="entry name" value="PR-1-like"/>
    <property type="match status" value="1"/>
</dbReference>
<dbReference type="AlphaFoldDB" id="A0AA36DU04"/>
<dbReference type="PROSITE" id="PS01010">
    <property type="entry name" value="CRISP_2"/>
    <property type="match status" value="1"/>
</dbReference>
<evidence type="ECO:0000313" key="4">
    <source>
        <dbReference type="Proteomes" id="UP001176961"/>
    </source>
</evidence>
<feature type="signal peptide" evidence="1">
    <location>
        <begin position="1"/>
        <end position="25"/>
    </location>
</feature>
<organism evidence="3 4">
    <name type="scientific">Cylicocyclus nassatus</name>
    <name type="common">Nematode worm</name>
    <dbReference type="NCBI Taxonomy" id="53992"/>
    <lineage>
        <taxon>Eukaryota</taxon>
        <taxon>Metazoa</taxon>
        <taxon>Ecdysozoa</taxon>
        <taxon>Nematoda</taxon>
        <taxon>Chromadorea</taxon>
        <taxon>Rhabditida</taxon>
        <taxon>Rhabditina</taxon>
        <taxon>Rhabditomorpha</taxon>
        <taxon>Strongyloidea</taxon>
        <taxon>Strongylidae</taxon>
        <taxon>Cylicocyclus</taxon>
    </lineage>
</organism>
<comment type="caution">
    <text evidence="3">The sequence shown here is derived from an EMBL/GenBank/DDBJ whole genome shotgun (WGS) entry which is preliminary data.</text>
</comment>
<dbReference type="Gene3D" id="3.40.33.10">
    <property type="entry name" value="CAP"/>
    <property type="match status" value="1"/>
</dbReference>
<keyword evidence="4" id="KW-1185">Reference proteome</keyword>
<feature type="domain" description="SCP" evidence="2">
    <location>
        <begin position="39"/>
        <end position="201"/>
    </location>
</feature>
<dbReference type="Pfam" id="PF00188">
    <property type="entry name" value="CAP"/>
    <property type="match status" value="1"/>
</dbReference>
<dbReference type="PANTHER" id="PTHR10334">
    <property type="entry name" value="CYSTEINE-RICH SECRETORY PROTEIN-RELATED"/>
    <property type="match status" value="1"/>
</dbReference>
<keyword evidence="1" id="KW-0732">Signal</keyword>
<proteinExistence type="predicted"/>
<sequence length="229" mass="26026">MAAFGKNFILATLWLCTMFATPSQQIECKGHDNYKIDPMARDLILELHNRKRMETARGQYKNGRNSFYISYGKNILEMKYDCDLETKAHEIASACPETETLQATLTDQGENFIKINKEYPEIGSPTQAVYIAGTTWFEEITKNGINQNLDFTQNFANKKPTVYHWSQMVWAKSWKIGCEIGACGKFTIVVCRYSPKGNVVGQKVYQPYQRLACENGESLGYSSLCAYPS</sequence>
<dbReference type="CDD" id="cd05380">
    <property type="entry name" value="CAP_euk"/>
    <property type="match status" value="1"/>
</dbReference>
<dbReference type="InterPro" id="IPR018244">
    <property type="entry name" value="Allrgn_V5/Tpx1_CS"/>
</dbReference>
<dbReference type="SMART" id="SM00198">
    <property type="entry name" value="SCP"/>
    <property type="match status" value="1"/>
</dbReference>
<evidence type="ECO:0000256" key="1">
    <source>
        <dbReference type="SAM" id="SignalP"/>
    </source>
</evidence>
<dbReference type="InterPro" id="IPR001283">
    <property type="entry name" value="CRISP-related"/>
</dbReference>
<protein>
    <recommendedName>
        <fullName evidence="2">SCP domain-containing protein</fullName>
    </recommendedName>
</protein>
<dbReference type="EMBL" id="CATQJL010000112">
    <property type="protein sequence ID" value="CAJ0592952.1"/>
    <property type="molecule type" value="Genomic_DNA"/>
</dbReference>
<feature type="chain" id="PRO_5041295049" description="SCP domain-containing protein" evidence="1">
    <location>
        <begin position="26"/>
        <end position="229"/>
    </location>
</feature>
<dbReference type="PRINTS" id="PR00837">
    <property type="entry name" value="V5TPXLIKE"/>
</dbReference>
<evidence type="ECO:0000313" key="3">
    <source>
        <dbReference type="EMBL" id="CAJ0592952.1"/>
    </source>
</evidence>
<gene>
    <name evidence="3" type="ORF">CYNAS_LOCUS4935</name>
</gene>
<evidence type="ECO:0000259" key="2">
    <source>
        <dbReference type="SMART" id="SM00198"/>
    </source>
</evidence>
<dbReference type="InterPro" id="IPR014044">
    <property type="entry name" value="CAP_dom"/>
</dbReference>
<dbReference type="Proteomes" id="UP001176961">
    <property type="component" value="Unassembled WGS sequence"/>
</dbReference>